<dbReference type="AlphaFoldDB" id="A0AAD8JY05"/>
<dbReference type="PROSITE" id="PS51485">
    <property type="entry name" value="PHYTOCYANIN"/>
    <property type="match status" value="1"/>
</dbReference>
<proteinExistence type="predicted"/>
<dbReference type="InterPro" id="IPR039391">
    <property type="entry name" value="Phytocyanin-like"/>
</dbReference>
<dbReference type="InterPro" id="IPR003245">
    <property type="entry name" value="Phytocyanin_dom"/>
</dbReference>
<dbReference type="GO" id="GO:0005886">
    <property type="term" value="C:plasma membrane"/>
    <property type="evidence" value="ECO:0007669"/>
    <property type="project" value="TreeGrafter"/>
</dbReference>
<evidence type="ECO:0000256" key="1">
    <source>
        <dbReference type="ARBA" id="ARBA00023157"/>
    </source>
</evidence>
<comment type="caution">
    <text evidence="5">The sequence shown here is derived from an EMBL/GenBank/DDBJ whole genome shotgun (WGS) entry which is preliminary data.</text>
</comment>
<gene>
    <name evidence="5" type="ORF">QVD17_33999</name>
</gene>
<organism evidence="5 6">
    <name type="scientific">Tagetes erecta</name>
    <name type="common">African marigold</name>
    <dbReference type="NCBI Taxonomy" id="13708"/>
    <lineage>
        <taxon>Eukaryota</taxon>
        <taxon>Viridiplantae</taxon>
        <taxon>Streptophyta</taxon>
        <taxon>Embryophyta</taxon>
        <taxon>Tracheophyta</taxon>
        <taxon>Spermatophyta</taxon>
        <taxon>Magnoliopsida</taxon>
        <taxon>eudicotyledons</taxon>
        <taxon>Gunneridae</taxon>
        <taxon>Pentapetalae</taxon>
        <taxon>asterids</taxon>
        <taxon>campanulids</taxon>
        <taxon>Asterales</taxon>
        <taxon>Asteraceae</taxon>
        <taxon>Asteroideae</taxon>
        <taxon>Heliantheae alliance</taxon>
        <taxon>Tageteae</taxon>
        <taxon>Tagetes</taxon>
    </lineage>
</organism>
<feature type="signal peptide" evidence="3">
    <location>
        <begin position="1"/>
        <end position="27"/>
    </location>
</feature>
<evidence type="ECO:0000256" key="3">
    <source>
        <dbReference type="SAM" id="SignalP"/>
    </source>
</evidence>
<evidence type="ECO:0000313" key="5">
    <source>
        <dbReference type="EMBL" id="KAK1412612.1"/>
    </source>
</evidence>
<evidence type="ECO:0000313" key="6">
    <source>
        <dbReference type="Proteomes" id="UP001229421"/>
    </source>
</evidence>
<dbReference type="InterPro" id="IPR008972">
    <property type="entry name" value="Cupredoxin"/>
</dbReference>
<keyword evidence="1" id="KW-1015">Disulfide bond</keyword>
<feature type="chain" id="PRO_5041897346" description="Phytocyanin domain-containing protein" evidence="3">
    <location>
        <begin position="28"/>
        <end position="141"/>
    </location>
</feature>
<dbReference type="Pfam" id="PF02298">
    <property type="entry name" value="Cu_bind_like"/>
    <property type="match status" value="1"/>
</dbReference>
<feature type="domain" description="Phytocyanin" evidence="4">
    <location>
        <begin position="28"/>
        <end position="130"/>
    </location>
</feature>
<dbReference type="PANTHER" id="PTHR33021:SF488">
    <property type="entry name" value="PHYTOCYANIN DOMAIN-CONTAINING PROTEIN"/>
    <property type="match status" value="1"/>
</dbReference>
<keyword evidence="3" id="KW-0732">Signal</keyword>
<dbReference type="Gene3D" id="2.60.40.420">
    <property type="entry name" value="Cupredoxins - blue copper proteins"/>
    <property type="match status" value="1"/>
</dbReference>
<dbReference type="Proteomes" id="UP001229421">
    <property type="component" value="Unassembled WGS sequence"/>
</dbReference>
<dbReference type="EMBL" id="JAUHHV010000009">
    <property type="protein sequence ID" value="KAK1412612.1"/>
    <property type="molecule type" value="Genomic_DNA"/>
</dbReference>
<accession>A0AAD8JY05</accession>
<keyword evidence="2" id="KW-0325">Glycoprotein</keyword>
<dbReference type="FunFam" id="2.60.40.420:FF:000034">
    <property type="entry name" value="Cupredoxin superfamily protein"/>
    <property type="match status" value="1"/>
</dbReference>
<name>A0AAD8JY05_TARER</name>
<dbReference type="PANTHER" id="PTHR33021">
    <property type="entry name" value="BLUE COPPER PROTEIN"/>
    <property type="match status" value="1"/>
</dbReference>
<sequence>MEKSKLSMFLTITTIVFASMNFQGSHAKEHIVGNRFGWSVPPEENFYQNWASHETFQANDVLVFNFINGLDTVEQVSKAAYDMCDGSKPISYHTTSPARITIDPKLPQYYICSAWAHCRMFQKVGFSISTAADNSSSTLLH</sequence>
<dbReference type="GO" id="GO:0009055">
    <property type="term" value="F:electron transfer activity"/>
    <property type="evidence" value="ECO:0007669"/>
    <property type="project" value="InterPro"/>
</dbReference>
<evidence type="ECO:0000259" key="4">
    <source>
        <dbReference type="PROSITE" id="PS51485"/>
    </source>
</evidence>
<dbReference type="SUPFAM" id="SSF49503">
    <property type="entry name" value="Cupredoxins"/>
    <property type="match status" value="1"/>
</dbReference>
<keyword evidence="6" id="KW-1185">Reference proteome</keyword>
<protein>
    <recommendedName>
        <fullName evidence="4">Phytocyanin domain-containing protein</fullName>
    </recommendedName>
</protein>
<reference evidence="5" key="1">
    <citation type="journal article" date="2023" name="bioRxiv">
        <title>Improved chromosome-level genome assembly for marigold (Tagetes erecta).</title>
        <authorList>
            <person name="Jiang F."/>
            <person name="Yuan L."/>
            <person name="Wang S."/>
            <person name="Wang H."/>
            <person name="Xu D."/>
            <person name="Wang A."/>
            <person name="Fan W."/>
        </authorList>
    </citation>
    <scope>NUCLEOTIDE SEQUENCE</scope>
    <source>
        <strain evidence="5">WSJ</strain>
        <tissue evidence="5">Leaf</tissue>
    </source>
</reference>
<evidence type="ECO:0000256" key="2">
    <source>
        <dbReference type="ARBA" id="ARBA00023180"/>
    </source>
</evidence>